<sequence>MYDPYRRAQHGQFGIPQTHQERQTHGLLNNPSHLNQNYQTGSSQLSHSQIPSIQNQPHHNHQTQPHPTLQNQIQHPTHQSQLLGQTQGHLNNQTQLGQNVGQGIVQNLNQGIVQNTSSSMINQNTGLNMSLGMNMGMSMGLVQNNGIGNSSVQPTGKLLLMPNGSSPPIGSEEEKIYLLIADLLDPDKRETALLELSKKREMYEDLALVLWGGFGVMSSLLMEIVNVYPAMSPPTLSAHASNRVCNALALLQCVASHSDTRSLFLNAHIPLFLYPFLNTTSKTRPFEYLRLTSLGVIGALVKQNDNSDVINFLLSTEIIPLCLRIMETGSELSKTVAIFIVQKILLDDLGLQYICQTYERFYAVGTVLANMVTALVESQAVRLLKHVVRCYLRMSDNPRAREALKACLPEALRDGTFDGLLKGDNVTRRCLNSLLVNLDDSRRPHEG</sequence>
<gene>
    <name evidence="4" type="ORF">M231_05286</name>
</gene>
<feature type="region of interest" description="Disordered" evidence="2">
    <location>
        <begin position="1"/>
        <end position="81"/>
    </location>
</feature>
<feature type="compositionally biased region" description="Low complexity" evidence="2">
    <location>
        <begin position="54"/>
        <end position="68"/>
    </location>
</feature>
<keyword evidence="3" id="KW-0472">Membrane</keyword>
<dbReference type="AlphaFoldDB" id="A0A4Q1BIH4"/>
<dbReference type="GO" id="GO:0006402">
    <property type="term" value="P:mRNA catabolic process"/>
    <property type="evidence" value="ECO:0007669"/>
    <property type="project" value="InterPro"/>
</dbReference>
<dbReference type="OrthoDB" id="1183224at2759"/>
<evidence type="ECO:0000256" key="3">
    <source>
        <dbReference type="SAM" id="Phobius"/>
    </source>
</evidence>
<feature type="transmembrane region" description="Helical" evidence="3">
    <location>
        <begin position="206"/>
        <end position="228"/>
    </location>
</feature>
<dbReference type="GO" id="GO:0030014">
    <property type="term" value="C:CCR4-NOT complex"/>
    <property type="evidence" value="ECO:0007669"/>
    <property type="project" value="InterPro"/>
</dbReference>
<keyword evidence="3" id="KW-0812">Transmembrane</keyword>
<dbReference type="EMBL" id="SDIL01000068">
    <property type="protein sequence ID" value="RXK37463.1"/>
    <property type="molecule type" value="Genomic_DNA"/>
</dbReference>
<dbReference type="FunFam" id="1.25.10.10:FF:000014">
    <property type="entry name" value="Cell differentiation protein RCD1"/>
    <property type="match status" value="1"/>
</dbReference>
<reference evidence="4 5" key="1">
    <citation type="submission" date="2016-06" db="EMBL/GenBank/DDBJ databases">
        <title>Evolution of pathogenesis and genome organization in the Tremellales.</title>
        <authorList>
            <person name="Cuomo C."/>
            <person name="Litvintseva A."/>
            <person name="Heitman J."/>
            <person name="Chen Y."/>
            <person name="Sun S."/>
            <person name="Springer D."/>
            <person name="Dromer F."/>
            <person name="Young S."/>
            <person name="Zeng Q."/>
            <person name="Chapman S."/>
            <person name="Gujja S."/>
            <person name="Saif S."/>
            <person name="Birren B."/>
        </authorList>
    </citation>
    <scope>NUCLEOTIDE SEQUENCE [LARGE SCALE GENOMIC DNA]</scope>
    <source>
        <strain evidence="4 5">ATCC 28783</strain>
    </source>
</reference>
<dbReference type="SUPFAM" id="SSF48371">
    <property type="entry name" value="ARM repeat"/>
    <property type="match status" value="1"/>
</dbReference>
<comment type="similarity">
    <text evidence="1">Belongs to the CNOT9 family.</text>
</comment>
<accession>A0A4Q1BIH4</accession>
<evidence type="ECO:0000313" key="4">
    <source>
        <dbReference type="EMBL" id="RXK37463.1"/>
    </source>
</evidence>
<dbReference type="InterPro" id="IPR007216">
    <property type="entry name" value="CNOT9"/>
</dbReference>
<dbReference type="Pfam" id="PF04078">
    <property type="entry name" value="Rcd1"/>
    <property type="match status" value="1"/>
</dbReference>
<comment type="caution">
    <text evidence="4">The sequence shown here is derived from an EMBL/GenBank/DDBJ whole genome shotgun (WGS) entry which is preliminary data.</text>
</comment>
<dbReference type="VEuPathDB" id="FungiDB:TREMEDRAFT_57837"/>
<feature type="compositionally biased region" description="Polar residues" evidence="2">
    <location>
        <begin position="26"/>
        <end position="53"/>
    </location>
</feature>
<dbReference type="PANTHER" id="PTHR12262">
    <property type="entry name" value="CCR4-NOT TRANSCRIPTION COMPLEX SUBUNIT 9"/>
    <property type="match status" value="1"/>
</dbReference>
<dbReference type="InterPro" id="IPR016024">
    <property type="entry name" value="ARM-type_fold"/>
</dbReference>
<keyword evidence="5" id="KW-1185">Reference proteome</keyword>
<dbReference type="STRING" id="5217.A0A4Q1BIH4"/>
<evidence type="ECO:0000313" key="5">
    <source>
        <dbReference type="Proteomes" id="UP000289152"/>
    </source>
</evidence>
<protein>
    <submittedName>
        <fullName evidence="4">Cell differentiation protein rcd1</fullName>
    </submittedName>
</protein>
<proteinExistence type="inferred from homology"/>
<keyword evidence="3" id="KW-1133">Transmembrane helix</keyword>
<dbReference type="InParanoid" id="A0A4Q1BIH4"/>
<name>A0A4Q1BIH4_TREME</name>
<dbReference type="VEuPathDB" id="FungiDB:TREMEDRAFT_45875"/>
<feature type="compositionally biased region" description="Polar residues" evidence="2">
    <location>
        <begin position="69"/>
        <end position="81"/>
    </location>
</feature>
<dbReference type="FunCoup" id="A0A4Q1BIH4">
    <property type="interactions" value="395"/>
</dbReference>
<organism evidence="4 5">
    <name type="scientific">Tremella mesenterica</name>
    <name type="common">Jelly fungus</name>
    <dbReference type="NCBI Taxonomy" id="5217"/>
    <lineage>
        <taxon>Eukaryota</taxon>
        <taxon>Fungi</taxon>
        <taxon>Dikarya</taxon>
        <taxon>Basidiomycota</taxon>
        <taxon>Agaricomycotina</taxon>
        <taxon>Tremellomycetes</taxon>
        <taxon>Tremellales</taxon>
        <taxon>Tremellaceae</taxon>
        <taxon>Tremella</taxon>
    </lineage>
</organism>
<dbReference type="Proteomes" id="UP000289152">
    <property type="component" value="Unassembled WGS sequence"/>
</dbReference>
<dbReference type="InterPro" id="IPR011989">
    <property type="entry name" value="ARM-like"/>
</dbReference>
<evidence type="ECO:0000256" key="2">
    <source>
        <dbReference type="SAM" id="MobiDB-lite"/>
    </source>
</evidence>
<evidence type="ECO:0000256" key="1">
    <source>
        <dbReference type="ARBA" id="ARBA00006385"/>
    </source>
</evidence>
<dbReference type="Gene3D" id="1.25.10.10">
    <property type="entry name" value="Leucine-rich Repeat Variant"/>
    <property type="match status" value="1"/>
</dbReference>